<keyword evidence="6 7" id="KW-0472">Membrane</keyword>
<organism evidence="9 10">
    <name type="scientific">Enterococcus asini</name>
    <dbReference type="NCBI Taxonomy" id="57732"/>
    <lineage>
        <taxon>Bacteria</taxon>
        <taxon>Bacillati</taxon>
        <taxon>Bacillota</taxon>
        <taxon>Bacilli</taxon>
        <taxon>Lactobacillales</taxon>
        <taxon>Enterococcaceae</taxon>
        <taxon>Enterococcus</taxon>
    </lineage>
</organism>
<dbReference type="RefSeq" id="WP_311835347.1">
    <property type="nucleotide sequence ID" value="NZ_JARQBJ010000003.1"/>
</dbReference>
<feature type="domain" description="Major facilitator superfamily (MFS) profile" evidence="8">
    <location>
        <begin position="5"/>
        <end position="385"/>
    </location>
</feature>
<evidence type="ECO:0000256" key="3">
    <source>
        <dbReference type="ARBA" id="ARBA00022448"/>
    </source>
</evidence>
<feature type="transmembrane region" description="Helical" evidence="7">
    <location>
        <begin position="301"/>
        <end position="323"/>
    </location>
</feature>
<dbReference type="EMBL" id="JARQBJ010000003">
    <property type="protein sequence ID" value="MDT2810147.1"/>
    <property type="molecule type" value="Genomic_DNA"/>
</dbReference>
<feature type="transmembrane region" description="Helical" evidence="7">
    <location>
        <begin position="245"/>
        <end position="264"/>
    </location>
</feature>
<feature type="transmembrane region" description="Helical" evidence="7">
    <location>
        <begin position="210"/>
        <end position="233"/>
    </location>
</feature>
<dbReference type="PANTHER" id="PTHR23514">
    <property type="entry name" value="BYPASS OF STOP CODON PROTEIN 6"/>
    <property type="match status" value="1"/>
</dbReference>
<dbReference type="Pfam" id="PF07690">
    <property type="entry name" value="MFS_1"/>
    <property type="match status" value="1"/>
</dbReference>
<sequence length="392" mass="43015">MYSLLLMIIYLAFISLGLPDSLLGSAWPVMQGQLAVPVSYAGLVTMIISVGTIVSSLLSDRLTRRFGAGLVTGFSVLLTAVALFGFSFSTAFWQLCLWGIPYGLGAGAVDASLNLYVALHYPSRHMSWLHCSWGVGAAISPYIMGHYLTQQNWQGGYRAVGFLQLGLTAVLFLSLPLWRMQQTRRQSQQTEPLPTSKHLRFQEIFRLRGIPYVLVTFLAYCALESTTGLWASTYLVQARQVDPEIAARFASFFFLGITFGRFLSGFFADRLGDRQLIRFGTGILLGGILCVLLPVKTDGLALAGLLIIGFGCAPIYPAIIHATPDHFGAEHSQSVIGVQMAAAYVGTTFLPPLFGVLVEYVSISLYPVYLLFFGLLIWVTSERLRKVLPSVK</sequence>
<evidence type="ECO:0000256" key="4">
    <source>
        <dbReference type="ARBA" id="ARBA00022692"/>
    </source>
</evidence>
<evidence type="ECO:0000256" key="2">
    <source>
        <dbReference type="ARBA" id="ARBA00008335"/>
    </source>
</evidence>
<dbReference type="PROSITE" id="PS50850">
    <property type="entry name" value="MFS"/>
    <property type="match status" value="1"/>
</dbReference>
<dbReference type="InterPro" id="IPR051788">
    <property type="entry name" value="MFS_Transporter"/>
</dbReference>
<dbReference type="Proteomes" id="UP001256711">
    <property type="component" value="Unassembled WGS sequence"/>
</dbReference>
<accession>A0AAW8U0D4</accession>
<keyword evidence="3" id="KW-0813">Transport</keyword>
<dbReference type="Gene3D" id="1.20.1250.20">
    <property type="entry name" value="MFS general substrate transporter like domains"/>
    <property type="match status" value="2"/>
</dbReference>
<evidence type="ECO:0000313" key="9">
    <source>
        <dbReference type="EMBL" id="MDT2810147.1"/>
    </source>
</evidence>
<feature type="transmembrane region" description="Helical" evidence="7">
    <location>
        <begin position="99"/>
        <end position="119"/>
    </location>
</feature>
<gene>
    <name evidence="9" type="ORF">P7H43_06605</name>
</gene>
<comment type="similarity">
    <text evidence="2">Belongs to the major facilitator superfamily.</text>
</comment>
<evidence type="ECO:0000256" key="7">
    <source>
        <dbReference type="SAM" id="Phobius"/>
    </source>
</evidence>
<feature type="transmembrane region" description="Helical" evidence="7">
    <location>
        <begin position="70"/>
        <end position="93"/>
    </location>
</feature>
<name>A0AAW8U0D4_9ENTE</name>
<keyword evidence="4 7" id="KW-0812">Transmembrane</keyword>
<evidence type="ECO:0000256" key="1">
    <source>
        <dbReference type="ARBA" id="ARBA00004651"/>
    </source>
</evidence>
<comment type="caution">
    <text evidence="9">The sequence shown here is derived from an EMBL/GenBank/DDBJ whole genome shotgun (WGS) entry which is preliminary data.</text>
</comment>
<evidence type="ECO:0000256" key="5">
    <source>
        <dbReference type="ARBA" id="ARBA00022989"/>
    </source>
</evidence>
<dbReference type="GO" id="GO:0022857">
    <property type="term" value="F:transmembrane transporter activity"/>
    <property type="evidence" value="ECO:0007669"/>
    <property type="project" value="InterPro"/>
</dbReference>
<dbReference type="GO" id="GO:0005886">
    <property type="term" value="C:plasma membrane"/>
    <property type="evidence" value="ECO:0007669"/>
    <property type="project" value="UniProtKB-SubCell"/>
</dbReference>
<feature type="transmembrane region" description="Helical" evidence="7">
    <location>
        <begin position="126"/>
        <end position="144"/>
    </location>
</feature>
<evidence type="ECO:0000313" key="10">
    <source>
        <dbReference type="Proteomes" id="UP001256711"/>
    </source>
</evidence>
<feature type="transmembrane region" description="Helical" evidence="7">
    <location>
        <begin position="360"/>
        <end position="379"/>
    </location>
</feature>
<feature type="transmembrane region" description="Helical" evidence="7">
    <location>
        <begin position="276"/>
        <end position="295"/>
    </location>
</feature>
<feature type="transmembrane region" description="Helical" evidence="7">
    <location>
        <begin position="34"/>
        <end position="58"/>
    </location>
</feature>
<feature type="transmembrane region" description="Helical" evidence="7">
    <location>
        <begin position="335"/>
        <end position="354"/>
    </location>
</feature>
<dbReference type="InterPro" id="IPR020846">
    <property type="entry name" value="MFS_dom"/>
</dbReference>
<dbReference type="AlphaFoldDB" id="A0AAW8U0D4"/>
<dbReference type="SUPFAM" id="SSF103473">
    <property type="entry name" value="MFS general substrate transporter"/>
    <property type="match status" value="1"/>
</dbReference>
<dbReference type="PANTHER" id="PTHR23514:SF3">
    <property type="entry name" value="BYPASS OF STOP CODON PROTEIN 6"/>
    <property type="match status" value="1"/>
</dbReference>
<protein>
    <submittedName>
        <fullName evidence="9">MFS transporter</fullName>
    </submittedName>
</protein>
<proteinExistence type="inferred from homology"/>
<evidence type="ECO:0000259" key="8">
    <source>
        <dbReference type="PROSITE" id="PS50850"/>
    </source>
</evidence>
<dbReference type="InterPro" id="IPR036259">
    <property type="entry name" value="MFS_trans_sf"/>
</dbReference>
<dbReference type="InterPro" id="IPR011701">
    <property type="entry name" value="MFS"/>
</dbReference>
<evidence type="ECO:0000256" key="6">
    <source>
        <dbReference type="ARBA" id="ARBA00023136"/>
    </source>
</evidence>
<keyword evidence="5 7" id="KW-1133">Transmembrane helix</keyword>
<comment type="subcellular location">
    <subcellularLocation>
        <location evidence="1">Cell membrane</location>
        <topology evidence="1">Multi-pass membrane protein</topology>
    </subcellularLocation>
</comment>
<feature type="transmembrane region" description="Helical" evidence="7">
    <location>
        <begin position="156"/>
        <end position="178"/>
    </location>
</feature>
<reference evidence="9" key="1">
    <citation type="submission" date="2023-03" db="EMBL/GenBank/DDBJ databases">
        <authorList>
            <person name="Shen W."/>
            <person name="Cai J."/>
        </authorList>
    </citation>
    <scope>NUCLEOTIDE SEQUENCE</scope>
    <source>
        <strain evidence="9">B226-2</strain>
    </source>
</reference>